<dbReference type="InterPro" id="IPR031891">
    <property type="entry name" value="DMP12"/>
</dbReference>
<dbReference type="EMBL" id="AUYB01000105">
    <property type="protein sequence ID" value="KZN37104.1"/>
    <property type="molecule type" value="Genomic_DNA"/>
</dbReference>
<accession>A0A166WBF4</accession>
<comment type="caution">
    <text evidence="1">The sequence shown here is derived from an EMBL/GenBank/DDBJ whole genome shotgun (WGS) entry which is preliminary data.</text>
</comment>
<reference evidence="1 2" key="1">
    <citation type="submission" date="2013-07" db="EMBL/GenBank/DDBJ databases">
        <title>Comparative Genomic and Metabolomic Analysis of Twelve Strains of Pseudoalteromonas luteoviolacea.</title>
        <authorList>
            <person name="Vynne N.G."/>
            <person name="Mansson M."/>
            <person name="Gram L."/>
        </authorList>
    </citation>
    <scope>NUCLEOTIDE SEQUENCE [LARGE SCALE GENOMIC DNA]</scope>
    <source>
        <strain evidence="1 2">DSM 6061</strain>
    </source>
</reference>
<keyword evidence="2" id="KW-1185">Reference proteome</keyword>
<sequence>MSDLFTIFVTDDSIDENIAEHHEVVQWSYQNLEHPNVIPVTSKQIYHLGNIGVLDIISELNGSMLGEGEDDWIIENEIKKEILDRLERGFNFEDALLIKLKELFKCSIKNERNIYFHF</sequence>
<dbReference type="Pfam" id="PF16779">
    <property type="entry name" value="DMP12"/>
    <property type="match status" value="1"/>
</dbReference>
<dbReference type="RefSeq" id="WP_063358892.1">
    <property type="nucleotide sequence ID" value="NZ_AQHB01000049.1"/>
</dbReference>
<dbReference type="Proteomes" id="UP000076643">
    <property type="component" value="Unassembled WGS sequence"/>
</dbReference>
<dbReference type="AlphaFoldDB" id="A0A166WBF4"/>
<evidence type="ECO:0000313" key="1">
    <source>
        <dbReference type="EMBL" id="KZN37104.1"/>
    </source>
</evidence>
<evidence type="ECO:0000313" key="2">
    <source>
        <dbReference type="Proteomes" id="UP000076643"/>
    </source>
</evidence>
<organism evidence="1 2">
    <name type="scientific">Pseudoalteromonas luteoviolacea DSM 6061</name>
    <dbReference type="NCBI Taxonomy" id="1365250"/>
    <lineage>
        <taxon>Bacteria</taxon>
        <taxon>Pseudomonadati</taxon>
        <taxon>Pseudomonadota</taxon>
        <taxon>Gammaproteobacteria</taxon>
        <taxon>Alteromonadales</taxon>
        <taxon>Pseudoalteromonadaceae</taxon>
        <taxon>Pseudoalteromonas</taxon>
    </lineage>
</organism>
<name>A0A166WBF4_9GAMM</name>
<dbReference type="InterPro" id="IPR038223">
    <property type="entry name" value="DMP12_sf"/>
</dbReference>
<gene>
    <name evidence="1" type="ORF">N475_16950</name>
</gene>
<protein>
    <submittedName>
        <fullName evidence="1">Uncharacterized protein</fullName>
    </submittedName>
</protein>
<proteinExistence type="predicted"/>
<dbReference type="PATRIC" id="fig|1365250.3.peg.2982"/>
<dbReference type="Gene3D" id="3.40.1760.20">
    <property type="match status" value="1"/>
</dbReference>